<protein>
    <submittedName>
        <fullName evidence="2">Uncharacterized protein</fullName>
    </submittedName>
</protein>
<comment type="caution">
    <text evidence="2">The sequence shown here is derived from an EMBL/GenBank/DDBJ whole genome shotgun (WGS) entry which is preliminary data.</text>
</comment>
<gene>
    <name evidence="2" type="ORF">CDV52_19630</name>
    <name evidence="1" type="ORF">CDV53_17555</name>
</gene>
<name>A0A212AI52_9RHOB</name>
<keyword evidence="4" id="KW-1185">Reference proteome</keyword>
<reference evidence="3 4" key="1">
    <citation type="submission" date="2016-11" db="EMBL/GenBank/DDBJ databases">
        <title>Comparison of Traditional DNA-DNA Hybridization with In Silico Genomic Analysis.</title>
        <authorList>
            <person name="Nicholson A.C."/>
            <person name="Sammons S."/>
            <person name="Humrighouse B.W."/>
            <person name="Graziano J."/>
            <person name="Lasker B."/>
            <person name="Whitney A.M."/>
            <person name="Mcquiston J.R."/>
        </authorList>
    </citation>
    <scope>NUCLEOTIDE SEQUENCE [LARGE SCALE GENOMIC DNA]</scope>
    <source>
        <strain evidence="1 4">H1892</strain>
        <strain evidence="2 3">H2381</strain>
    </source>
</reference>
<dbReference type="Proteomes" id="UP000214673">
    <property type="component" value="Unassembled WGS sequence"/>
</dbReference>
<evidence type="ECO:0000313" key="2">
    <source>
        <dbReference type="EMBL" id="OWJ81093.1"/>
    </source>
</evidence>
<sequence>MSSDQIAREFTQATGGDLHAAIFRMAAVIDLARCRAEDAMPRAQMDGHQLELLWRDLNPHRLR</sequence>
<evidence type="ECO:0000313" key="1">
    <source>
        <dbReference type="EMBL" id="OWJ72403.1"/>
    </source>
</evidence>
<dbReference type="EMBL" id="NIPX01000048">
    <property type="protein sequence ID" value="OWJ81093.1"/>
    <property type="molecule type" value="Genomic_DNA"/>
</dbReference>
<evidence type="ECO:0000313" key="4">
    <source>
        <dbReference type="Proteomes" id="UP000214673"/>
    </source>
</evidence>
<evidence type="ECO:0000313" key="3">
    <source>
        <dbReference type="Proteomes" id="UP000196640"/>
    </source>
</evidence>
<dbReference type="AlphaFoldDB" id="A0A212AI52"/>
<accession>A0A212AI52</accession>
<proteinExistence type="predicted"/>
<dbReference type="Proteomes" id="UP000196640">
    <property type="component" value="Unassembled WGS sequence"/>
</dbReference>
<dbReference type="RefSeq" id="WP_035741194.1">
    <property type="nucleotide sequence ID" value="NZ_JFGS01000001.1"/>
</dbReference>
<dbReference type="STRING" id="366616.CG51_05310"/>
<organism evidence="2 3">
    <name type="scientific">Haematobacter missouriensis</name>
    <dbReference type="NCBI Taxonomy" id="366616"/>
    <lineage>
        <taxon>Bacteria</taxon>
        <taxon>Pseudomonadati</taxon>
        <taxon>Pseudomonadota</taxon>
        <taxon>Alphaproteobacteria</taxon>
        <taxon>Rhodobacterales</taxon>
        <taxon>Paracoccaceae</taxon>
        <taxon>Haematobacter</taxon>
    </lineage>
</organism>
<dbReference type="EMBL" id="NIPV01000097">
    <property type="protein sequence ID" value="OWJ72403.1"/>
    <property type="molecule type" value="Genomic_DNA"/>
</dbReference>